<comment type="caution">
    <text evidence="1">The sequence shown here is derived from an EMBL/GenBank/DDBJ whole genome shotgun (WGS) entry which is preliminary data.</text>
</comment>
<proteinExistence type="predicted"/>
<dbReference type="Proteomes" id="UP000750711">
    <property type="component" value="Unassembled WGS sequence"/>
</dbReference>
<evidence type="ECO:0000313" key="2">
    <source>
        <dbReference type="Proteomes" id="UP000750711"/>
    </source>
</evidence>
<accession>A0A9P8L9X0</accession>
<keyword evidence="2" id="KW-1185">Reference proteome</keyword>
<gene>
    <name evidence="1" type="ORF">GP486_005046</name>
</gene>
<reference evidence="1" key="1">
    <citation type="submission" date="2021-03" db="EMBL/GenBank/DDBJ databases">
        <title>Comparative genomics and phylogenomic investigation of the class Geoglossomycetes provide insights into ecological specialization and systematics.</title>
        <authorList>
            <person name="Melie T."/>
            <person name="Pirro S."/>
            <person name="Miller A.N."/>
            <person name="Quandt A."/>
        </authorList>
    </citation>
    <scope>NUCLEOTIDE SEQUENCE</scope>
    <source>
        <strain evidence="1">CAQ_001_2017</strain>
    </source>
</reference>
<evidence type="ECO:0000313" key="1">
    <source>
        <dbReference type="EMBL" id="KAH0557165.1"/>
    </source>
</evidence>
<protein>
    <submittedName>
        <fullName evidence="1">Uncharacterized protein</fullName>
    </submittedName>
</protein>
<dbReference type="EMBL" id="JAGHQM010000890">
    <property type="protein sequence ID" value="KAH0557165.1"/>
    <property type="molecule type" value="Genomic_DNA"/>
</dbReference>
<dbReference type="AlphaFoldDB" id="A0A9P8L9X0"/>
<sequence>MAFILQNLRPSSSIENMEDITQKRPYAVNANFETTFDITEGKPILKIHNRERVNRPLATQDEIGHTSFGANLQRVHYGTYEDKPVCLVSLDFSFRFKAKTLCRYNYAEVEVEFEKAIDPKNPELRNTSPLLDPKVVNLAPKEVYGVIKLVNELKHWEVSIPAMFQSSVGISAGITASVGAKTYATAENRMEIHGNLSQDDDHDEGANGATWDLTENQAHRDGIFRHFRAVILIQHQPQEAFWMRVTVKPSVKFSLDPRRLSQKGDVFHKLLQLNDDPILLDGKTPHGPADCGSNNFSSKDFPWEKVLQFPKEYENQLMLQSSSSEDTPSSSNS</sequence>
<organism evidence="1 2">
    <name type="scientific">Trichoglossum hirsutum</name>
    <dbReference type="NCBI Taxonomy" id="265104"/>
    <lineage>
        <taxon>Eukaryota</taxon>
        <taxon>Fungi</taxon>
        <taxon>Dikarya</taxon>
        <taxon>Ascomycota</taxon>
        <taxon>Pezizomycotina</taxon>
        <taxon>Geoglossomycetes</taxon>
        <taxon>Geoglossales</taxon>
        <taxon>Geoglossaceae</taxon>
        <taxon>Trichoglossum</taxon>
    </lineage>
</organism>
<name>A0A9P8L9X0_9PEZI</name>